<dbReference type="Gene3D" id="3.30.70.270">
    <property type="match status" value="1"/>
</dbReference>
<dbReference type="SUPFAM" id="SSF52172">
    <property type="entry name" value="CheY-like"/>
    <property type="match status" value="1"/>
</dbReference>
<dbReference type="SMART" id="SM00448">
    <property type="entry name" value="REC"/>
    <property type="match status" value="1"/>
</dbReference>
<evidence type="ECO:0000313" key="6">
    <source>
        <dbReference type="EMBL" id="MTD61215.1"/>
    </source>
</evidence>
<feature type="domain" description="GGDEF" evidence="5">
    <location>
        <begin position="153"/>
        <end position="282"/>
    </location>
</feature>
<dbReference type="GO" id="GO:0000160">
    <property type="term" value="P:phosphorelay signal transduction system"/>
    <property type="evidence" value="ECO:0007669"/>
    <property type="project" value="InterPro"/>
</dbReference>
<dbReference type="GO" id="GO:0052621">
    <property type="term" value="F:diguanylate cyclase activity"/>
    <property type="evidence" value="ECO:0007669"/>
    <property type="project" value="TreeGrafter"/>
</dbReference>
<reference evidence="6 7" key="1">
    <citation type="submission" date="2019-11" db="EMBL/GenBank/DDBJ databases">
        <title>Draft genome sequence of Blautia luti DSM 14534T, isolated from human stool.</title>
        <authorList>
            <person name="Ortiz R."/>
            <person name="Melis-Arcos F."/>
            <person name="Covarrubias P."/>
            <person name="Cardenas J.P."/>
            <person name="Perez-Donoso J."/>
            <person name="Almonacid D."/>
        </authorList>
    </citation>
    <scope>NUCLEOTIDE SEQUENCE [LARGE SCALE GENOMIC DNA]</scope>
    <source>
        <strain evidence="6 7">DSM 14534</strain>
    </source>
</reference>
<evidence type="ECO:0000256" key="1">
    <source>
        <dbReference type="ARBA" id="ARBA00018672"/>
    </source>
</evidence>
<dbReference type="PANTHER" id="PTHR45138:SF6">
    <property type="entry name" value="DIGUANYLATE CYCLASE DGCN"/>
    <property type="match status" value="1"/>
</dbReference>
<dbReference type="PROSITE" id="PS50110">
    <property type="entry name" value="RESPONSE_REGULATORY"/>
    <property type="match status" value="1"/>
</dbReference>
<dbReference type="InterPro" id="IPR050469">
    <property type="entry name" value="Diguanylate_Cyclase"/>
</dbReference>
<evidence type="ECO:0000313" key="7">
    <source>
        <dbReference type="Proteomes" id="UP000437824"/>
    </source>
</evidence>
<accession>A0A844GN45</accession>
<dbReference type="SUPFAM" id="SSF55073">
    <property type="entry name" value="Nucleotide cyclase"/>
    <property type="match status" value="1"/>
</dbReference>
<evidence type="ECO:0000256" key="3">
    <source>
        <dbReference type="PROSITE-ProRule" id="PRU00169"/>
    </source>
</evidence>
<dbReference type="EMBL" id="WMBC01000005">
    <property type="protein sequence ID" value="MTD61215.1"/>
    <property type="molecule type" value="Genomic_DNA"/>
</dbReference>
<dbReference type="RefSeq" id="WP_154780247.1">
    <property type="nucleotide sequence ID" value="NZ_WMBC01000005.1"/>
</dbReference>
<comment type="function">
    <text evidence="2">May play the central regulatory role in sporulation. It may be an element of the effector pathway responsible for the activation of sporulation genes in response to nutritional stress. Spo0A may act in concert with spo0H (a sigma factor) to control the expression of some genes that are critical to the sporulation process.</text>
</comment>
<dbReference type="PROSITE" id="PS50887">
    <property type="entry name" value="GGDEF"/>
    <property type="match status" value="1"/>
</dbReference>
<dbReference type="NCBIfam" id="TIGR00254">
    <property type="entry name" value="GGDEF"/>
    <property type="match status" value="1"/>
</dbReference>
<feature type="domain" description="Response regulatory" evidence="4">
    <location>
        <begin position="302"/>
        <end position="419"/>
    </location>
</feature>
<evidence type="ECO:0000256" key="2">
    <source>
        <dbReference type="ARBA" id="ARBA00024867"/>
    </source>
</evidence>
<proteinExistence type="predicted"/>
<dbReference type="CDD" id="cd01949">
    <property type="entry name" value="GGDEF"/>
    <property type="match status" value="1"/>
</dbReference>
<dbReference type="SMART" id="SM00267">
    <property type="entry name" value="GGDEF"/>
    <property type="match status" value="1"/>
</dbReference>
<dbReference type="InterPro" id="IPR001789">
    <property type="entry name" value="Sig_transdc_resp-reg_receiver"/>
</dbReference>
<dbReference type="GO" id="GO:0043709">
    <property type="term" value="P:cell adhesion involved in single-species biofilm formation"/>
    <property type="evidence" value="ECO:0007669"/>
    <property type="project" value="TreeGrafter"/>
</dbReference>
<protein>
    <recommendedName>
        <fullName evidence="1">Stage 0 sporulation protein A homolog</fullName>
    </recommendedName>
</protein>
<dbReference type="AlphaFoldDB" id="A0A844GN45"/>
<comment type="caution">
    <text evidence="6">The sequence shown here is derived from an EMBL/GenBank/DDBJ whole genome shotgun (WGS) entry which is preliminary data.</text>
</comment>
<feature type="modified residue" description="4-aspartylphosphate" evidence="3">
    <location>
        <position position="352"/>
    </location>
</feature>
<dbReference type="Pfam" id="PF00990">
    <property type="entry name" value="GGDEF"/>
    <property type="match status" value="1"/>
</dbReference>
<dbReference type="InterPro" id="IPR029787">
    <property type="entry name" value="Nucleotide_cyclase"/>
</dbReference>
<organism evidence="6 7">
    <name type="scientific">Blautia luti DSM 14534 = JCM 17040</name>
    <dbReference type="NCBI Taxonomy" id="649762"/>
    <lineage>
        <taxon>Bacteria</taxon>
        <taxon>Bacillati</taxon>
        <taxon>Bacillota</taxon>
        <taxon>Clostridia</taxon>
        <taxon>Lachnospirales</taxon>
        <taxon>Lachnospiraceae</taxon>
        <taxon>Blautia</taxon>
    </lineage>
</organism>
<gene>
    <name evidence="6" type="ORF">GKZ57_08025</name>
</gene>
<dbReference type="Pfam" id="PF00072">
    <property type="entry name" value="Response_reg"/>
    <property type="match status" value="1"/>
</dbReference>
<evidence type="ECO:0000259" key="4">
    <source>
        <dbReference type="PROSITE" id="PS50110"/>
    </source>
</evidence>
<sequence length="442" mass="51026">MTMQEAKQTMRYMESVFDVVRLLEADTLREIHYGDYTSKEPKAPCQCYDFWKKSSPCENCVSIRALEEKNRKVKMEFIDSVLYQVIAKYMEIDGREYVMEMINCLDDELILDPQGKNRLLKKISGYQEALYTDALTGASNRHFYENMIKNMKTPAGVAMIDLDDFKLYNDTLGHKVGDLVLRTVAEVIRSCIRKTDILIRYGGDEFILIMADVEPEIFTRKLKSISRKVQEAKVPGYPRLKMSVSIGGVMSEGDTIEEAISRADHFMYMAKNKKNMVVTEENSTGGKLEGRKEKFFEDLRPKILIIDDSEMNRAILREVLGEEFAVLEAANGEEGLEYLEEHEEDISLVLLDIIMPVMDGFEVLRVMSEKNFLDNIPVIMISSEESETYVKKAYEMGAMDYINRPFDAQVVYRRVFNTIKLYAKQRRLIALVTDQIKSELKK</sequence>
<keyword evidence="3" id="KW-0597">Phosphoprotein</keyword>
<dbReference type="InterPro" id="IPR011006">
    <property type="entry name" value="CheY-like_superfamily"/>
</dbReference>
<dbReference type="Proteomes" id="UP000437824">
    <property type="component" value="Unassembled WGS sequence"/>
</dbReference>
<dbReference type="GO" id="GO:1902201">
    <property type="term" value="P:negative regulation of bacterial-type flagellum-dependent cell motility"/>
    <property type="evidence" value="ECO:0007669"/>
    <property type="project" value="TreeGrafter"/>
</dbReference>
<dbReference type="GO" id="GO:0005886">
    <property type="term" value="C:plasma membrane"/>
    <property type="evidence" value="ECO:0007669"/>
    <property type="project" value="TreeGrafter"/>
</dbReference>
<dbReference type="PANTHER" id="PTHR45138">
    <property type="entry name" value="REGULATORY COMPONENTS OF SENSORY TRANSDUCTION SYSTEM"/>
    <property type="match status" value="1"/>
</dbReference>
<dbReference type="InterPro" id="IPR043128">
    <property type="entry name" value="Rev_trsase/Diguanyl_cyclase"/>
</dbReference>
<dbReference type="InterPro" id="IPR000160">
    <property type="entry name" value="GGDEF_dom"/>
</dbReference>
<dbReference type="Gene3D" id="3.40.50.2300">
    <property type="match status" value="1"/>
</dbReference>
<evidence type="ECO:0000259" key="5">
    <source>
        <dbReference type="PROSITE" id="PS50887"/>
    </source>
</evidence>
<name>A0A844GN45_9FIRM</name>